<evidence type="ECO:0000256" key="1">
    <source>
        <dbReference type="SAM" id="Phobius"/>
    </source>
</evidence>
<dbReference type="InterPro" id="IPR050301">
    <property type="entry name" value="NTE"/>
</dbReference>
<name>A0A4U0WRB7_9PEZI</name>
<dbReference type="GO" id="GO:0004806">
    <property type="term" value="F:triacylglycerol lipase activity"/>
    <property type="evidence" value="ECO:0007669"/>
    <property type="project" value="InterPro"/>
</dbReference>
<gene>
    <name evidence="3" type="ORF">B0A55_09642</name>
</gene>
<feature type="transmembrane region" description="Helical" evidence="1">
    <location>
        <begin position="6"/>
        <end position="28"/>
    </location>
</feature>
<accession>A0A4U0WRB7</accession>
<sequence length="157" mass="18284">MAALSSKIATFVAGFITVFIDVSLFWWLRLDRYLTTPTRKQLLLETLEDAQVYEEWEAAAQQLDKLVDNYVWRDTPPTKVYDYNLILDRTDQLYDALDHDDVMTMCHTLRSGLVRNLGNITDPKLYNRAYAGTKLIIERYINECVLAVQYVTAYRST</sequence>
<organism evidence="3 4">
    <name type="scientific">Friedmanniomyces simplex</name>
    <dbReference type="NCBI Taxonomy" id="329884"/>
    <lineage>
        <taxon>Eukaryota</taxon>
        <taxon>Fungi</taxon>
        <taxon>Dikarya</taxon>
        <taxon>Ascomycota</taxon>
        <taxon>Pezizomycotina</taxon>
        <taxon>Dothideomycetes</taxon>
        <taxon>Dothideomycetidae</taxon>
        <taxon>Mycosphaerellales</taxon>
        <taxon>Teratosphaeriaceae</taxon>
        <taxon>Friedmanniomyces</taxon>
    </lineage>
</organism>
<dbReference type="AlphaFoldDB" id="A0A4U0WRB7"/>
<dbReference type="EMBL" id="NAJQ01000687">
    <property type="protein sequence ID" value="TKA65992.1"/>
    <property type="molecule type" value="Genomic_DNA"/>
</dbReference>
<feature type="non-terminal residue" evidence="3">
    <location>
        <position position="157"/>
    </location>
</feature>
<protein>
    <recommendedName>
        <fullName evidence="2">Triacylglycerol lipase N-terminal domain-containing protein</fullName>
    </recommendedName>
</protein>
<dbReference type="InterPro" id="IPR021771">
    <property type="entry name" value="Triacylglycerol_lipase_N"/>
</dbReference>
<dbReference type="STRING" id="329884.A0A4U0WRB7"/>
<keyword evidence="1" id="KW-0812">Transmembrane</keyword>
<dbReference type="PANTHER" id="PTHR14226:SF44">
    <property type="entry name" value="TRIACYLGLYCEROL LIPASE 3"/>
    <property type="match status" value="1"/>
</dbReference>
<proteinExistence type="predicted"/>
<evidence type="ECO:0000259" key="2">
    <source>
        <dbReference type="Pfam" id="PF11815"/>
    </source>
</evidence>
<feature type="domain" description="Triacylglycerol lipase N-terminal" evidence="2">
    <location>
        <begin position="37"/>
        <end position="153"/>
    </location>
</feature>
<dbReference type="GO" id="GO:0006629">
    <property type="term" value="P:lipid metabolic process"/>
    <property type="evidence" value="ECO:0007669"/>
    <property type="project" value="InterPro"/>
</dbReference>
<dbReference type="OrthoDB" id="10049244at2759"/>
<keyword evidence="4" id="KW-1185">Reference proteome</keyword>
<dbReference type="Pfam" id="PF11815">
    <property type="entry name" value="DUF3336"/>
    <property type="match status" value="1"/>
</dbReference>
<evidence type="ECO:0000313" key="4">
    <source>
        <dbReference type="Proteomes" id="UP000309340"/>
    </source>
</evidence>
<comment type="caution">
    <text evidence="3">The sequence shown here is derived from an EMBL/GenBank/DDBJ whole genome shotgun (WGS) entry which is preliminary data.</text>
</comment>
<dbReference type="PANTHER" id="PTHR14226">
    <property type="entry name" value="NEUROPATHY TARGET ESTERASE/SWISS CHEESE D.MELANOGASTER"/>
    <property type="match status" value="1"/>
</dbReference>
<keyword evidence="1" id="KW-0472">Membrane</keyword>
<dbReference type="Proteomes" id="UP000309340">
    <property type="component" value="Unassembled WGS sequence"/>
</dbReference>
<keyword evidence="1" id="KW-1133">Transmembrane helix</keyword>
<evidence type="ECO:0000313" key="3">
    <source>
        <dbReference type="EMBL" id="TKA65992.1"/>
    </source>
</evidence>
<reference evidence="3 4" key="1">
    <citation type="submission" date="2017-03" db="EMBL/GenBank/DDBJ databases">
        <title>Genomes of endolithic fungi from Antarctica.</title>
        <authorList>
            <person name="Coleine C."/>
            <person name="Masonjones S."/>
            <person name="Stajich J.E."/>
        </authorList>
    </citation>
    <scope>NUCLEOTIDE SEQUENCE [LARGE SCALE GENOMIC DNA]</scope>
    <source>
        <strain evidence="3 4">CCFEE 5184</strain>
    </source>
</reference>